<feature type="transmembrane region" description="Helical" evidence="8">
    <location>
        <begin position="345"/>
        <end position="363"/>
    </location>
</feature>
<evidence type="ECO:0000256" key="2">
    <source>
        <dbReference type="ARBA" id="ARBA00006772"/>
    </source>
</evidence>
<feature type="transmembrane region" description="Helical" evidence="8">
    <location>
        <begin position="277"/>
        <end position="299"/>
    </location>
</feature>
<evidence type="ECO:0000313" key="11">
    <source>
        <dbReference type="Proteomes" id="UP000237433"/>
    </source>
</evidence>
<dbReference type="Pfam" id="PF00939">
    <property type="entry name" value="Na_sulph_symp"/>
    <property type="match status" value="1"/>
</dbReference>
<dbReference type="PANTHER" id="PTHR10283:SF82">
    <property type="entry name" value="SOLUTE CARRIER FAMILY 13 MEMBER 2"/>
    <property type="match status" value="1"/>
</dbReference>
<feature type="transmembrane region" description="Helical" evidence="8">
    <location>
        <begin position="224"/>
        <end position="245"/>
    </location>
</feature>
<dbReference type="Proteomes" id="UP000237433">
    <property type="component" value="Unassembled WGS sequence"/>
</dbReference>
<reference evidence="10 11" key="2">
    <citation type="journal article" date="2015" name="J. Am. Soc. Brew. Chem.">
        <title>Dissolved carbon dioxide selects for lactic acid bacteria able to grow in and spoil packaged beer.</title>
        <authorList>
            <person name="Bergsveinson J."/>
            <person name="Redekop A."/>
            <person name="Zoerb S."/>
            <person name="Ziola B."/>
        </authorList>
    </citation>
    <scope>NUCLEOTIDE SEQUENCE [LARGE SCALE GENOMIC DNA]</scope>
    <source>
        <strain evidence="10 11">CCC B1205</strain>
    </source>
</reference>
<dbReference type="InterPro" id="IPR001898">
    <property type="entry name" value="SLC13A/DASS"/>
</dbReference>
<accession>A0A0K1MRP4</accession>
<evidence type="ECO:0000256" key="8">
    <source>
        <dbReference type="SAM" id="Phobius"/>
    </source>
</evidence>
<organism evidence="9">
    <name type="scientific">Lacticaseibacillus paracasei</name>
    <name type="common">Lactobacillus paracasei</name>
    <dbReference type="NCBI Taxonomy" id="1597"/>
    <lineage>
        <taxon>Bacteria</taxon>
        <taxon>Bacillati</taxon>
        <taxon>Bacillota</taxon>
        <taxon>Bacilli</taxon>
        <taxon>Lactobacillales</taxon>
        <taxon>Lactobacillaceae</taxon>
        <taxon>Lacticaseibacillus</taxon>
    </lineage>
</organism>
<dbReference type="AlphaFoldDB" id="A0A0K1MRP4"/>
<evidence type="ECO:0000256" key="7">
    <source>
        <dbReference type="ARBA" id="ARBA00031174"/>
    </source>
</evidence>
<evidence type="ECO:0000313" key="9">
    <source>
        <dbReference type="EMBL" id="CRL16985.1"/>
    </source>
</evidence>
<dbReference type="PANTHER" id="PTHR10283">
    <property type="entry name" value="SOLUTE CARRIER FAMILY 13 MEMBER"/>
    <property type="match status" value="1"/>
</dbReference>
<dbReference type="GO" id="GO:0005886">
    <property type="term" value="C:plasma membrane"/>
    <property type="evidence" value="ECO:0007669"/>
    <property type="project" value="TreeGrafter"/>
</dbReference>
<feature type="transmembrane region" description="Helical" evidence="8">
    <location>
        <begin position="469"/>
        <end position="493"/>
    </location>
</feature>
<dbReference type="EMBL" id="LGIY01000014">
    <property type="protein sequence ID" value="POE42747.1"/>
    <property type="molecule type" value="Genomic_DNA"/>
</dbReference>
<feature type="transmembrane region" description="Helical" evidence="8">
    <location>
        <begin position="21"/>
        <end position="38"/>
    </location>
</feature>
<evidence type="ECO:0000256" key="3">
    <source>
        <dbReference type="ARBA" id="ARBA00020150"/>
    </source>
</evidence>
<evidence type="ECO:0000256" key="1">
    <source>
        <dbReference type="ARBA" id="ARBA00004141"/>
    </source>
</evidence>
<keyword evidence="4 8" id="KW-0812">Transmembrane</keyword>
<dbReference type="GO" id="GO:0008514">
    <property type="term" value="F:organic anion transmembrane transporter activity"/>
    <property type="evidence" value="ECO:0007669"/>
    <property type="project" value="UniProtKB-ARBA"/>
</dbReference>
<feature type="transmembrane region" description="Helical" evidence="8">
    <location>
        <begin position="135"/>
        <end position="162"/>
    </location>
</feature>
<keyword evidence="6 8" id="KW-0472">Membrane</keyword>
<dbReference type="EMBL" id="LN846901">
    <property type="protein sequence ID" value="CRL16985.1"/>
    <property type="molecule type" value="Genomic_DNA"/>
</dbReference>
<feature type="transmembrane region" description="Helical" evidence="8">
    <location>
        <begin position="95"/>
        <end position="115"/>
    </location>
</feature>
<keyword evidence="5 8" id="KW-1133">Transmembrane helix</keyword>
<feature type="transmembrane region" description="Helical" evidence="8">
    <location>
        <begin position="375"/>
        <end position="399"/>
    </location>
</feature>
<proteinExistence type="inferred from homology"/>
<feature type="transmembrane region" description="Helical" evidence="8">
    <location>
        <begin position="411"/>
        <end position="443"/>
    </location>
</feature>
<comment type="subcellular location">
    <subcellularLocation>
        <location evidence="1">Membrane</location>
        <topology evidence="1">Multi-pass membrane protein</topology>
    </subcellularLocation>
</comment>
<reference evidence="9" key="1">
    <citation type="journal article" date="2015" name="Front. Microbiol.">
        <title>The vaginal isolate Lactobacillus paracasei LPC-S01 (DSM 26760) is suitable for oral administration.</title>
        <authorList>
            <person name="Balzaretti S."/>
            <person name="Taverniti V."/>
            <person name="Rondini G."/>
            <person name="Marcolegio G."/>
            <person name="Minuzzo M."/>
            <person name="Remagni M.C."/>
            <person name="Fiore W."/>
            <person name="Arioli S."/>
            <person name="Guglielmetti S."/>
        </authorList>
    </citation>
    <scope>NUCLEOTIDE SEQUENCE</scope>
    <source>
        <strain evidence="9">LPC-S01</strain>
    </source>
</reference>
<dbReference type="GO" id="GO:1905039">
    <property type="term" value="P:carboxylic acid transmembrane transport"/>
    <property type="evidence" value="ECO:0007669"/>
    <property type="project" value="UniProtKB-ARBA"/>
</dbReference>
<feature type="transmembrane region" description="Helical" evidence="8">
    <location>
        <begin position="50"/>
        <end position="83"/>
    </location>
</feature>
<evidence type="ECO:0000313" key="10">
    <source>
        <dbReference type="EMBL" id="POE42747.1"/>
    </source>
</evidence>
<feature type="transmembrane region" description="Helical" evidence="8">
    <location>
        <begin position="305"/>
        <end position="325"/>
    </location>
</feature>
<comment type="similarity">
    <text evidence="2">Belongs to the SLC13A/DASS transporter (TC 2.A.47) family. NADC subfamily.</text>
</comment>
<feature type="transmembrane region" description="Helical" evidence="8">
    <location>
        <begin position="183"/>
        <end position="212"/>
    </location>
</feature>
<evidence type="ECO:0000256" key="4">
    <source>
        <dbReference type="ARBA" id="ARBA00022692"/>
    </source>
</evidence>
<gene>
    <name evidence="10" type="ORF">ACX51_09280</name>
</gene>
<dbReference type="RefSeq" id="WP_003586830.1">
    <property type="nucleotide sequence ID" value="NZ_AFYO01000013.1"/>
</dbReference>
<name>A0A0K1MRP4_LACPA</name>
<evidence type="ECO:0000256" key="6">
    <source>
        <dbReference type="ARBA" id="ARBA00023136"/>
    </source>
</evidence>
<sequence>MQTTAKTANRQTTVRKINVKFIMQVISFALIFLFRFIPAPAGLTADSMQMIGIFVGMLLLWNFAGIGWTSLLCMTTIVVFQIMTQTEVFANGLGNWVNSFLYAFFMISYVMAQTGLSKRIAIWSVSNKFASRGPWTFIIIFLFASVFLSAFMSQTAALLVFIPIAEELFKELGLKKGDRLPQMIILGLAMCVGIGSSMTPIGHAIVLIPLTFLARDTNINIDVLSYSIIGIVTGVLVFAAFILIYKFFYRPDVRPLQNFDSKKLRGELPPMSKQEKIAAVVFVSVIAIWIVQGTIGNIFPTFGAYMSSLGNAIPAFIGVILLCLINVEGKPVMDFKVASTQGVPWNTLIFNAAVLVLSAALVQDKLGITKYFAKIVGPIVGDFSSFLFVLVATFLLVMLKQFVSSTIMATVFYSLLIPLAITLGNVNVAALTVLIAAGASYAWSTPPSTIPMALAGGSGWVDLRIMLKYGLALALVGVVVLSFVGYPLASIIFK</sequence>
<protein>
    <recommendedName>
        <fullName evidence="3">Sodium-dependent dicarboxylate transporter SdcS</fullName>
    </recommendedName>
    <alternativeName>
        <fullName evidence="7">Na(+)/dicarboxylate symporter</fullName>
    </alternativeName>
</protein>
<evidence type="ECO:0000256" key="5">
    <source>
        <dbReference type="ARBA" id="ARBA00022989"/>
    </source>
</evidence>
<dbReference type="PATRIC" id="fig|1597.20.peg.438"/>